<sequence>MDVRRRLLWRTVQMLIGVGLALILSSASPPCATRITAAKRRRLLSDLNHVPVPELPRLCLSIFPPGFFRLLVL</sequence>
<reference evidence="1" key="1">
    <citation type="journal article" date="2020" name="Stud. Mycol.">
        <title>101 Dothideomycetes genomes: a test case for predicting lifestyles and emergence of pathogens.</title>
        <authorList>
            <person name="Haridas S."/>
            <person name="Albert R."/>
            <person name="Binder M."/>
            <person name="Bloem J."/>
            <person name="Labutti K."/>
            <person name="Salamov A."/>
            <person name="Andreopoulos B."/>
            <person name="Baker S."/>
            <person name="Barry K."/>
            <person name="Bills G."/>
            <person name="Bluhm B."/>
            <person name="Cannon C."/>
            <person name="Castanera R."/>
            <person name="Culley D."/>
            <person name="Daum C."/>
            <person name="Ezra D."/>
            <person name="Gonzalez J."/>
            <person name="Henrissat B."/>
            <person name="Kuo A."/>
            <person name="Liang C."/>
            <person name="Lipzen A."/>
            <person name="Lutzoni F."/>
            <person name="Magnuson J."/>
            <person name="Mondo S."/>
            <person name="Nolan M."/>
            <person name="Ohm R."/>
            <person name="Pangilinan J."/>
            <person name="Park H.-J."/>
            <person name="Ramirez L."/>
            <person name="Alfaro M."/>
            <person name="Sun H."/>
            <person name="Tritt A."/>
            <person name="Yoshinaga Y."/>
            <person name="Zwiers L.-H."/>
            <person name="Turgeon B."/>
            <person name="Goodwin S."/>
            <person name="Spatafora J."/>
            <person name="Crous P."/>
            <person name="Grigoriev I."/>
        </authorList>
    </citation>
    <scope>NUCLEOTIDE SEQUENCE</scope>
    <source>
        <strain evidence="1">CBS 116005</strain>
    </source>
</reference>
<organism evidence="1 2">
    <name type="scientific">Teratosphaeria nubilosa</name>
    <dbReference type="NCBI Taxonomy" id="161662"/>
    <lineage>
        <taxon>Eukaryota</taxon>
        <taxon>Fungi</taxon>
        <taxon>Dikarya</taxon>
        <taxon>Ascomycota</taxon>
        <taxon>Pezizomycotina</taxon>
        <taxon>Dothideomycetes</taxon>
        <taxon>Dothideomycetidae</taxon>
        <taxon>Mycosphaerellales</taxon>
        <taxon>Teratosphaeriaceae</taxon>
        <taxon>Teratosphaeria</taxon>
    </lineage>
</organism>
<dbReference type="EMBL" id="ML995914">
    <property type="protein sequence ID" value="KAF2764659.1"/>
    <property type="molecule type" value="Genomic_DNA"/>
</dbReference>
<dbReference type="AlphaFoldDB" id="A0A6G1KWL7"/>
<gene>
    <name evidence="1" type="ORF">EJ03DRAFT_331658</name>
</gene>
<name>A0A6G1KWL7_9PEZI</name>
<evidence type="ECO:0000313" key="2">
    <source>
        <dbReference type="Proteomes" id="UP000799436"/>
    </source>
</evidence>
<keyword evidence="2" id="KW-1185">Reference proteome</keyword>
<evidence type="ECO:0000313" key="1">
    <source>
        <dbReference type="EMBL" id="KAF2764659.1"/>
    </source>
</evidence>
<accession>A0A6G1KWL7</accession>
<protein>
    <submittedName>
        <fullName evidence="1">Uncharacterized protein</fullName>
    </submittedName>
</protein>
<proteinExistence type="predicted"/>
<dbReference type="Proteomes" id="UP000799436">
    <property type="component" value="Unassembled WGS sequence"/>
</dbReference>